<proteinExistence type="predicted"/>
<evidence type="ECO:0000256" key="1">
    <source>
        <dbReference type="SAM" id="MobiDB-lite"/>
    </source>
</evidence>
<organism evidence="2 3">
    <name type="scientific">Durusdinium trenchii</name>
    <dbReference type="NCBI Taxonomy" id="1381693"/>
    <lineage>
        <taxon>Eukaryota</taxon>
        <taxon>Sar</taxon>
        <taxon>Alveolata</taxon>
        <taxon>Dinophyceae</taxon>
        <taxon>Suessiales</taxon>
        <taxon>Symbiodiniaceae</taxon>
        <taxon>Durusdinium</taxon>
    </lineage>
</organism>
<dbReference type="Proteomes" id="UP001642464">
    <property type="component" value="Unassembled WGS sequence"/>
</dbReference>
<keyword evidence="3" id="KW-1185">Reference proteome</keyword>
<reference evidence="2 3" key="1">
    <citation type="submission" date="2024-02" db="EMBL/GenBank/DDBJ databases">
        <authorList>
            <person name="Chen Y."/>
            <person name="Shah S."/>
            <person name="Dougan E. K."/>
            <person name="Thang M."/>
            <person name="Chan C."/>
        </authorList>
    </citation>
    <scope>NUCLEOTIDE SEQUENCE [LARGE SCALE GENOMIC DNA]</scope>
</reference>
<gene>
    <name evidence="2" type="ORF">SCF082_LOCUS35405</name>
</gene>
<name>A0ABP0P7G7_9DINO</name>
<evidence type="ECO:0000313" key="2">
    <source>
        <dbReference type="EMBL" id="CAK9071661.1"/>
    </source>
</evidence>
<evidence type="ECO:0000313" key="3">
    <source>
        <dbReference type="Proteomes" id="UP001642464"/>
    </source>
</evidence>
<comment type="caution">
    <text evidence="2">The sequence shown here is derived from an EMBL/GenBank/DDBJ whole genome shotgun (WGS) entry which is preliminary data.</text>
</comment>
<sequence length="1077" mass="120846">MVEWRRRADWLCKNFVSNTAQATECLEAMLQVANGDTTSPIVTHWCLLSGGPNNTPCCSSDEEATLKFLSHAVNFFGRGFDTPLLYRLKHYGPASSYLKVGCSFHFLLPKVLEHMDQMAKNQQLPEFAGFIDSLLADNQSKEDLEAHDFQHLLAECLDRDESYAAQNGLRRKLVTKHVNGEGFTTDAILTDILINPMEYAVNFLLSQTKILHDLTFLGQGHPKKNELMENSQAKFLKATSGRLSEELIHRYLHFLECGLQEAVELDRLSLDESQLDSAFGMALACISDIYRRFKLEFSVPPFTIFGWMDLSTADFVKSFSRLESRFHQCPHCLDFGLASALVGQFQGEGALKPGMIDVQMADKDVEERLKHTFHSPSGMSKLPDDLLLAHDQPCLPFLCKQDPCYKPVQALVANFAKHIQENSLQAGTLFMFSSKDASEEAVPCFLGVVLKKPMLHMLLEALVSDSGASLKLYNGMPRIVTSHELFLPFVRHDLNNVHISIDAWKCQGFLDHGSLKANPENMLVSFDLKTRLERKKHTPKPTIKLPFGMEARVKRKYTRKKTAKVKAQLNKVKSGLKVGPAKSSSGSTSASSDEDVDMDLDLDEELDPEKESEAMIPISETCKKEQEQFETITKEIEMADQTRKEVSEAIRTGDHRHRQGSFFARELGLSEVSLAVSGRDLPTQGVRAMVFRRAETDGKISEESRIAIENLKSSDKVGVGDLGYTASLSEEIRGLLNNREKDSLDIQYAFLTAQGKNPEEELCNSDLARFCSALTTSVKIWDYNSQQMNFGKPGEFKYGELNTLAGSLARNNEETQDNCTALTGDKNVGQDHPLLGTFSFVCANCLVKPTVGDYLVEWCSESFNPKQRFLHSRCCDPFAMLQPSPDTRNRLAFALADAQFDAPDYLHSKINDLIHRLLDENFHWQLEPESTQVLGPAPSLHRFARFQESDIPIDLSDSRQAKKLKVTENKESTGEDVDEWIKILDMDEPLPSTAKEEVVIRFDTPDSHRDIDAFPHPAPVEPAFLSQPLPPPDSEPPFHNASLIAAAPFEDYQRQERYEDSLIHVIEDSQAVDSGIA</sequence>
<protein>
    <submittedName>
        <fullName evidence="2">PARP-type domain-containing protein</fullName>
    </submittedName>
</protein>
<accession>A0ABP0P7G7</accession>
<dbReference type="EMBL" id="CAXAMM010033625">
    <property type="protein sequence ID" value="CAK9071661.1"/>
    <property type="molecule type" value="Genomic_DNA"/>
</dbReference>
<feature type="region of interest" description="Disordered" evidence="1">
    <location>
        <begin position="574"/>
        <end position="597"/>
    </location>
</feature>